<evidence type="ECO:0000256" key="1">
    <source>
        <dbReference type="SAM" id="Phobius"/>
    </source>
</evidence>
<protein>
    <submittedName>
        <fullName evidence="2">Uncharacterized protein</fullName>
    </submittedName>
</protein>
<gene>
    <name evidence="2" type="ordered locus">BMA10229_1329</name>
</gene>
<proteinExistence type="predicted"/>
<organism evidence="2 3">
    <name type="scientific">Burkholderia mallei (strain NCTC 10229)</name>
    <dbReference type="NCBI Taxonomy" id="412022"/>
    <lineage>
        <taxon>Bacteria</taxon>
        <taxon>Pseudomonadati</taxon>
        <taxon>Pseudomonadota</taxon>
        <taxon>Betaproteobacteria</taxon>
        <taxon>Burkholderiales</taxon>
        <taxon>Burkholderiaceae</taxon>
        <taxon>Burkholderia</taxon>
        <taxon>pseudomallei group</taxon>
    </lineage>
</organism>
<accession>A2RZL2</accession>
<keyword evidence="1" id="KW-0472">Membrane</keyword>
<sequence length="40" mass="4684">MLDTLVNFARRAITIDLVLRGVALFLRLVFEARRLARRRA</sequence>
<dbReference type="HOGENOM" id="CLU_3286177_0_0_4"/>
<name>A2RZL2_BURM9</name>
<reference evidence="2 3" key="1">
    <citation type="submission" date="2007-01" db="EMBL/GenBank/DDBJ databases">
        <authorList>
            <person name="DeShazer D."/>
            <person name="Woods D.E."/>
            <person name="Nierman W.C."/>
        </authorList>
    </citation>
    <scope>NUCLEOTIDE SEQUENCE [LARGE SCALE GENOMIC DNA]</scope>
    <source>
        <strain evidence="2 3">NCTC 10229</strain>
    </source>
</reference>
<dbReference type="AlphaFoldDB" id="A2RZL2"/>
<keyword evidence="1" id="KW-1133">Transmembrane helix</keyword>
<keyword evidence="1" id="KW-0812">Transmembrane</keyword>
<evidence type="ECO:0000313" key="2">
    <source>
        <dbReference type="EMBL" id="ABN00207.2"/>
    </source>
</evidence>
<dbReference type="KEGG" id="bml:BMA10229_1329"/>
<feature type="transmembrane region" description="Helical" evidence="1">
    <location>
        <begin position="12"/>
        <end position="30"/>
    </location>
</feature>
<dbReference type="Proteomes" id="UP000002283">
    <property type="component" value="Chromosome II"/>
</dbReference>
<dbReference type="EMBL" id="CP000545">
    <property type="protein sequence ID" value="ABN00207.2"/>
    <property type="molecule type" value="Genomic_DNA"/>
</dbReference>
<evidence type="ECO:0000313" key="3">
    <source>
        <dbReference type="Proteomes" id="UP000002283"/>
    </source>
</evidence>